<evidence type="ECO:0000313" key="2">
    <source>
        <dbReference type="Proteomes" id="UP001201397"/>
    </source>
</evidence>
<dbReference type="InterPro" id="IPR011990">
    <property type="entry name" value="TPR-like_helical_dom_sf"/>
</dbReference>
<gene>
    <name evidence="1" type="ORF">L4H06_10175</name>
</gene>
<name>A0AAW5AL51_9NEIS</name>
<organism evidence="1 2">
    <name type="scientific">Neisseria lisongii</name>
    <dbReference type="NCBI Taxonomy" id="2912188"/>
    <lineage>
        <taxon>Bacteria</taxon>
        <taxon>Pseudomonadati</taxon>
        <taxon>Pseudomonadota</taxon>
        <taxon>Betaproteobacteria</taxon>
        <taxon>Neisseriales</taxon>
        <taxon>Neisseriaceae</taxon>
        <taxon>Neisseria</taxon>
    </lineage>
</organism>
<dbReference type="SUPFAM" id="SSF81901">
    <property type="entry name" value="HCP-like"/>
    <property type="match status" value="1"/>
</dbReference>
<sequence>MFKKLFQSIFSNHSYKIKFIYNKGVRELARNNISYAINIFESISDKHESAAFNLGLIYLDGAGKFVPNYKLSRKYFQLADNLGHPRAKPTALIIGLDKDPKFTLQDYAMLLPFAVNQYVLGGQLGNLAYLIAYDIIHHILKTSTNEIYGLSRFLDYEIYCIRNFANQEVTDFYHTSSLTDYELVYQDDWENGETAALSDYLNEKMTPTIIALSHGKLKLFEMGTLRLAAVNTVYKYYYE</sequence>
<dbReference type="EMBL" id="JAKKDL010000022">
    <property type="protein sequence ID" value="MCF7530587.1"/>
    <property type="molecule type" value="Genomic_DNA"/>
</dbReference>
<comment type="caution">
    <text evidence="1">The sequence shown here is derived from an EMBL/GenBank/DDBJ whole genome shotgun (WGS) entry which is preliminary data.</text>
</comment>
<dbReference type="RefSeq" id="WP_237093381.1">
    <property type="nucleotide sequence ID" value="NZ_JAKKDL010000022.1"/>
</dbReference>
<dbReference type="AlphaFoldDB" id="A0AAW5AL51"/>
<dbReference type="Gene3D" id="1.25.40.10">
    <property type="entry name" value="Tetratricopeptide repeat domain"/>
    <property type="match status" value="1"/>
</dbReference>
<reference evidence="1" key="1">
    <citation type="submission" date="2022-01" db="EMBL/GenBank/DDBJ databases">
        <title>Neisseria sp. ZJ104.</title>
        <authorList>
            <person name="Yang C."/>
        </authorList>
    </citation>
    <scope>NUCLEOTIDE SEQUENCE</scope>
    <source>
        <strain evidence="1">ZJ104</strain>
    </source>
</reference>
<proteinExistence type="predicted"/>
<dbReference type="Proteomes" id="UP001201397">
    <property type="component" value="Unassembled WGS sequence"/>
</dbReference>
<accession>A0AAW5AL51</accession>
<evidence type="ECO:0000313" key="1">
    <source>
        <dbReference type="EMBL" id="MCF7530587.1"/>
    </source>
</evidence>
<evidence type="ECO:0008006" key="3">
    <source>
        <dbReference type="Google" id="ProtNLM"/>
    </source>
</evidence>
<protein>
    <recommendedName>
        <fullName evidence="3">Sel1 repeat family protein</fullName>
    </recommendedName>
</protein>